<dbReference type="InterPro" id="IPR021283">
    <property type="entry name" value="Phage_Wedge1"/>
</dbReference>
<dbReference type="AlphaFoldDB" id="A0AA35XV99"/>
<comment type="caution">
    <text evidence="1">The sequence shown here is derived from an EMBL/GenBank/DDBJ whole genome shotgun (WGS) entry which is preliminary data.</text>
</comment>
<organism evidence="1 2">
    <name type="scientific">Brytella acorum</name>
    <dbReference type="NCBI Taxonomy" id="2959299"/>
    <lineage>
        <taxon>Bacteria</taxon>
        <taxon>Pseudomonadati</taxon>
        <taxon>Pseudomonadota</taxon>
        <taxon>Alphaproteobacteria</taxon>
        <taxon>Acetobacterales</taxon>
        <taxon>Acetobacteraceae</taxon>
        <taxon>Brytella</taxon>
    </lineage>
</organism>
<gene>
    <name evidence="1" type="ORF">LMG32879_000352</name>
</gene>
<dbReference type="RefSeq" id="WP_289843418.1">
    <property type="nucleotide sequence ID" value="NZ_CATKSH010000002.1"/>
</dbReference>
<proteinExistence type="predicted"/>
<evidence type="ECO:0000313" key="2">
    <source>
        <dbReference type="Proteomes" id="UP001176960"/>
    </source>
</evidence>
<dbReference type="EMBL" id="CATKSH010000002">
    <property type="protein sequence ID" value="CAI9119535.1"/>
    <property type="molecule type" value="Genomic_DNA"/>
</dbReference>
<sequence>MVQASDFIGLITSEHQNSPKFIQTVSVSVQAFIDQINLATTAYEFYDLDNAVGAQLDAVGLWVGISRYVALSVEQFFSWDTIGLGWDQGIWFQVGDAESQVTTLEDSDYRQVIRAKILCNRWDGSLPMAIEIIQTAVGSTTAPIKAYEQDMAVQFTVTATVSRVLQDVLEGGYLPIKPVGIDIGFYFIPQFVNDNDFGGDVI</sequence>
<dbReference type="Proteomes" id="UP001176960">
    <property type="component" value="Unassembled WGS sequence"/>
</dbReference>
<protein>
    <submittedName>
        <fullName evidence="1">DUF2612 domain-containing protein</fullName>
    </submittedName>
</protein>
<accession>A0AA35XV99</accession>
<keyword evidence="2" id="KW-1185">Reference proteome</keyword>
<evidence type="ECO:0000313" key="1">
    <source>
        <dbReference type="EMBL" id="CAI9119535.1"/>
    </source>
</evidence>
<reference evidence="1" key="1">
    <citation type="submission" date="2023-03" db="EMBL/GenBank/DDBJ databases">
        <authorList>
            <person name="Cleenwerck I."/>
        </authorList>
    </citation>
    <scope>NUCLEOTIDE SEQUENCE</scope>
    <source>
        <strain evidence="1">LMG 32879</strain>
    </source>
</reference>
<name>A0AA35XV99_9PROT</name>
<dbReference type="Pfam" id="PF11041">
    <property type="entry name" value="Phage_Wedge1"/>
    <property type="match status" value="1"/>
</dbReference>